<proteinExistence type="predicted"/>
<evidence type="ECO:0000313" key="1">
    <source>
        <dbReference type="EMBL" id="CDW32145.1"/>
    </source>
</evidence>
<organism evidence="1">
    <name type="scientific">Lepeophtheirus salmonis</name>
    <name type="common">Salmon louse</name>
    <name type="synonym">Caligus salmonis</name>
    <dbReference type="NCBI Taxonomy" id="72036"/>
    <lineage>
        <taxon>Eukaryota</taxon>
        <taxon>Metazoa</taxon>
        <taxon>Ecdysozoa</taxon>
        <taxon>Arthropoda</taxon>
        <taxon>Crustacea</taxon>
        <taxon>Multicrustacea</taxon>
        <taxon>Hexanauplia</taxon>
        <taxon>Copepoda</taxon>
        <taxon>Siphonostomatoida</taxon>
        <taxon>Caligidae</taxon>
        <taxon>Lepeophtheirus</taxon>
    </lineage>
</organism>
<dbReference type="EMBL" id="HACA01014784">
    <property type="protein sequence ID" value="CDW32145.1"/>
    <property type="molecule type" value="Transcribed_RNA"/>
</dbReference>
<protein>
    <submittedName>
        <fullName evidence="1">Uncharacterized protein</fullName>
    </submittedName>
</protein>
<sequence>MSIVPLSLTARGFTTIVKDGTAVSFISLDTNPHQYRHFKRKNRQFPPPLFKKRLVNFLKKKRKRIYTLSNSKGLKTYAKTMWVGIRLYPISCQVLVTISDLMSKTKEEFLKKFYQ</sequence>
<reference evidence="1" key="1">
    <citation type="submission" date="2014-05" db="EMBL/GenBank/DDBJ databases">
        <authorList>
            <person name="Chronopoulou M."/>
        </authorList>
    </citation>
    <scope>NUCLEOTIDE SEQUENCE</scope>
    <source>
        <tissue evidence="1">Whole organism</tissue>
    </source>
</reference>
<dbReference type="AlphaFoldDB" id="A0A0K2U229"/>
<accession>A0A0K2U229</accession>
<name>A0A0K2U229_LEPSM</name>